<keyword evidence="4 6" id="KW-1133">Transmembrane helix</keyword>
<evidence type="ECO:0000256" key="5">
    <source>
        <dbReference type="ARBA" id="ARBA00023136"/>
    </source>
</evidence>
<dbReference type="PANTHER" id="PTHR13628:SF1">
    <property type="entry name" value="TRANSMEMBRANE PROTEIN 267"/>
    <property type="match status" value="1"/>
</dbReference>
<evidence type="ECO:0000256" key="2">
    <source>
        <dbReference type="ARBA" id="ARBA00013977"/>
    </source>
</evidence>
<evidence type="ECO:0000256" key="3">
    <source>
        <dbReference type="ARBA" id="ARBA00022692"/>
    </source>
</evidence>
<feature type="transmembrane region" description="Helical" evidence="6">
    <location>
        <begin position="105"/>
        <end position="122"/>
    </location>
</feature>
<proteinExistence type="predicted"/>
<feature type="transmembrane region" description="Helical" evidence="6">
    <location>
        <begin position="67"/>
        <end position="84"/>
    </location>
</feature>
<accession>A0A182WAN6</accession>
<evidence type="ECO:0000313" key="8">
    <source>
        <dbReference type="EnsemblMetazoa" id="AMIN007414-PA"/>
    </source>
</evidence>
<sequence length="204" mass="23269">MNFNVLLFLKHLILCSVCIYGDKLTEYVQKPVLVRACIDNATHAFIGCVVAEIILHSLKHQITHQQYYALLFVATIVSSLIDLDHFIVAKSLSLRDATHLDRRPFLHNSAICLVALILVILTKCVGSIKWSLFAVMMFIGFTTHHLRDATRRGIWFKVPFHDSNSPAVPYELYLLLVNIIPHLVHYLMQTTFSSVPKMKQIDLV</sequence>
<feature type="chain" id="PRO_5008140999" description="Transmembrane protein 267" evidence="7">
    <location>
        <begin position="22"/>
        <end position="204"/>
    </location>
</feature>
<keyword evidence="5 6" id="KW-0472">Membrane</keyword>
<organism evidence="8 9">
    <name type="scientific">Anopheles minimus</name>
    <dbReference type="NCBI Taxonomy" id="112268"/>
    <lineage>
        <taxon>Eukaryota</taxon>
        <taxon>Metazoa</taxon>
        <taxon>Ecdysozoa</taxon>
        <taxon>Arthropoda</taxon>
        <taxon>Hexapoda</taxon>
        <taxon>Insecta</taxon>
        <taxon>Pterygota</taxon>
        <taxon>Neoptera</taxon>
        <taxon>Endopterygota</taxon>
        <taxon>Diptera</taxon>
        <taxon>Nematocera</taxon>
        <taxon>Culicoidea</taxon>
        <taxon>Culicidae</taxon>
        <taxon>Anophelinae</taxon>
        <taxon>Anopheles</taxon>
    </lineage>
</organism>
<dbReference type="Proteomes" id="UP000075920">
    <property type="component" value="Unassembled WGS sequence"/>
</dbReference>
<protein>
    <recommendedName>
        <fullName evidence="2">Transmembrane protein 267</fullName>
    </recommendedName>
</protein>
<reference evidence="9" key="1">
    <citation type="submission" date="2013-03" db="EMBL/GenBank/DDBJ databases">
        <title>The Genome Sequence of Anopheles minimus MINIMUS1.</title>
        <authorList>
            <consortium name="The Broad Institute Genomics Platform"/>
            <person name="Neafsey D.E."/>
            <person name="Walton C."/>
            <person name="Walker B."/>
            <person name="Young S.K."/>
            <person name="Zeng Q."/>
            <person name="Gargeya S."/>
            <person name="Fitzgerald M."/>
            <person name="Haas B."/>
            <person name="Abouelleil A."/>
            <person name="Allen A.W."/>
            <person name="Alvarado L."/>
            <person name="Arachchi H.M."/>
            <person name="Berlin A.M."/>
            <person name="Chapman S.B."/>
            <person name="Gainer-Dewar J."/>
            <person name="Goldberg J."/>
            <person name="Griggs A."/>
            <person name="Gujja S."/>
            <person name="Hansen M."/>
            <person name="Howarth C."/>
            <person name="Imamovic A."/>
            <person name="Ireland A."/>
            <person name="Larimer J."/>
            <person name="McCowan C."/>
            <person name="Murphy C."/>
            <person name="Pearson M."/>
            <person name="Poon T.W."/>
            <person name="Priest M."/>
            <person name="Roberts A."/>
            <person name="Saif S."/>
            <person name="Shea T."/>
            <person name="Sisk P."/>
            <person name="Sykes S."/>
            <person name="Wortman J."/>
            <person name="Nusbaum C."/>
            <person name="Birren B."/>
        </authorList>
    </citation>
    <scope>NUCLEOTIDE SEQUENCE [LARGE SCALE GENOMIC DNA]</scope>
    <source>
        <strain evidence="9">MINIMUS1</strain>
    </source>
</reference>
<comment type="subcellular location">
    <subcellularLocation>
        <location evidence="1">Membrane</location>
        <topology evidence="1">Multi-pass membrane protein</topology>
    </subcellularLocation>
</comment>
<evidence type="ECO:0000256" key="6">
    <source>
        <dbReference type="SAM" id="Phobius"/>
    </source>
</evidence>
<keyword evidence="9" id="KW-1185">Reference proteome</keyword>
<dbReference type="AlphaFoldDB" id="A0A182WAN6"/>
<evidence type="ECO:0000256" key="1">
    <source>
        <dbReference type="ARBA" id="ARBA00004141"/>
    </source>
</evidence>
<evidence type="ECO:0000256" key="4">
    <source>
        <dbReference type="ARBA" id="ARBA00022989"/>
    </source>
</evidence>
<feature type="transmembrane region" description="Helical" evidence="6">
    <location>
        <begin position="167"/>
        <end position="188"/>
    </location>
</feature>
<feature type="signal peptide" evidence="7">
    <location>
        <begin position="1"/>
        <end position="21"/>
    </location>
</feature>
<dbReference type="VEuPathDB" id="VectorBase:AMIN007414"/>
<keyword evidence="7" id="KW-0732">Signal</keyword>
<dbReference type="EnsemblMetazoa" id="AMIN007414-RA">
    <property type="protein sequence ID" value="AMIN007414-PA"/>
    <property type="gene ID" value="AMIN007414"/>
</dbReference>
<feature type="transmembrane region" description="Helical" evidence="6">
    <location>
        <begin position="128"/>
        <end position="146"/>
    </location>
</feature>
<reference evidence="8" key="2">
    <citation type="submission" date="2020-05" db="UniProtKB">
        <authorList>
            <consortium name="EnsemblMetazoa"/>
        </authorList>
    </citation>
    <scope>IDENTIFICATION</scope>
    <source>
        <strain evidence="8">MINIMUS1</strain>
    </source>
</reference>
<evidence type="ECO:0000313" key="9">
    <source>
        <dbReference type="Proteomes" id="UP000075920"/>
    </source>
</evidence>
<dbReference type="PANTHER" id="PTHR13628">
    <property type="entry name" value="TRANSMEMBRANE PROTEIN 267"/>
    <property type="match status" value="1"/>
</dbReference>
<evidence type="ECO:0000256" key="7">
    <source>
        <dbReference type="SAM" id="SignalP"/>
    </source>
</evidence>
<dbReference type="InterPro" id="IPR026572">
    <property type="entry name" value="TMEM267"/>
</dbReference>
<dbReference type="GO" id="GO:0016020">
    <property type="term" value="C:membrane"/>
    <property type="evidence" value="ECO:0007669"/>
    <property type="project" value="UniProtKB-SubCell"/>
</dbReference>
<name>A0A182WAN6_9DIPT</name>
<keyword evidence="3 6" id="KW-0812">Transmembrane</keyword>